<evidence type="ECO:0000313" key="1">
    <source>
        <dbReference type="EMBL" id="DAG05870.1"/>
    </source>
</evidence>
<dbReference type="EMBL" id="BK016265">
    <property type="protein sequence ID" value="DAG05870.1"/>
    <property type="molecule type" value="Genomic_DNA"/>
</dbReference>
<accession>A0A8S5VGR5</accession>
<organism evidence="1">
    <name type="scientific">Myoviridae sp. ctkfK18</name>
    <dbReference type="NCBI Taxonomy" id="2825165"/>
    <lineage>
        <taxon>Viruses</taxon>
        <taxon>Duplodnaviria</taxon>
        <taxon>Heunggongvirae</taxon>
        <taxon>Uroviricota</taxon>
        <taxon>Caudoviricetes</taxon>
    </lineage>
</organism>
<protein>
    <submittedName>
        <fullName evidence="1">Uncharacterized protein</fullName>
    </submittedName>
</protein>
<sequence>MTKEEEIKLEEFLKQVSTPPGADIHSRKANMFMCNDIIFSRDLHVIDVLTQRRNEIDINDWNKWRDDVFKIINNPRISPLVGIVENEDGISLYNYSGETANIFKIFIHSKANSFILQKVAIEIRDKYRELWKSTIPSKPNIILSDILESYNSFIVVEDMFDDMSIIGNIINTTEYVSKIINFKNIKEFILKYTNKDEQLYTRWFTDIPWKIEEELKSVNIPEENMKRLFIETIILTMNRNTMDFYYYVQNNPDKQVFPLLVYEVFDSYGNITKVFS</sequence>
<reference evidence="1" key="1">
    <citation type="journal article" date="2021" name="Proc. Natl. Acad. Sci. U.S.A.">
        <title>A Catalog of Tens of Thousands of Viruses from Human Metagenomes Reveals Hidden Associations with Chronic Diseases.</title>
        <authorList>
            <person name="Tisza M.J."/>
            <person name="Buck C.B."/>
        </authorList>
    </citation>
    <scope>NUCLEOTIDE SEQUENCE</scope>
    <source>
        <strain evidence="1">CtkfK18</strain>
    </source>
</reference>
<proteinExistence type="predicted"/>
<name>A0A8S5VGR5_9CAUD</name>